<protein>
    <recommendedName>
        <fullName evidence="1">ATP-dependent DNA helicase</fullName>
        <ecNumber evidence="1">5.6.2.3</ecNumber>
    </recommendedName>
</protein>
<dbReference type="EC" id="5.6.2.3" evidence="1"/>
<comment type="similarity">
    <text evidence="1">Belongs to the helicase family.</text>
</comment>
<keyword evidence="4" id="KW-1185">Reference proteome</keyword>
<dbReference type="GO" id="GO:0043139">
    <property type="term" value="F:5'-3' DNA helicase activity"/>
    <property type="evidence" value="ECO:0007669"/>
    <property type="project" value="UniProtKB-EC"/>
</dbReference>
<dbReference type="InterPro" id="IPR010285">
    <property type="entry name" value="DNA_helicase_pif1-like_DEAD"/>
</dbReference>
<keyword evidence="1" id="KW-0234">DNA repair</keyword>
<dbReference type="PANTHER" id="PTHR10492:SF101">
    <property type="entry name" value="ATP-DEPENDENT DNA HELICASE"/>
    <property type="match status" value="1"/>
</dbReference>
<dbReference type="GO" id="GO:0006310">
    <property type="term" value="P:DNA recombination"/>
    <property type="evidence" value="ECO:0007669"/>
    <property type="project" value="UniProtKB-KW"/>
</dbReference>
<dbReference type="EMBL" id="JAAIUW010000013">
    <property type="protein sequence ID" value="KAF7802222.1"/>
    <property type="molecule type" value="Genomic_DNA"/>
</dbReference>
<sequence>MPIPSDPELYSHNNGLIYKELNYDKTTLVEELENLLSSITKEQNKVFDTIMGAVNSNKGGFYFVHGFGGGRIAHSRFCIPLQITAESTCNIKQNSELARILIQAKLIIWDEAPLANRFFLSTR</sequence>
<keyword evidence="1 3" id="KW-0347">Helicase</keyword>
<comment type="caution">
    <text evidence="3">The sequence shown here is derived from an EMBL/GenBank/DDBJ whole genome shotgun (WGS) entry which is preliminary data.</text>
</comment>
<name>A0A834VYM7_9FABA</name>
<evidence type="ECO:0000313" key="4">
    <source>
        <dbReference type="Proteomes" id="UP000634136"/>
    </source>
</evidence>
<evidence type="ECO:0000259" key="2">
    <source>
        <dbReference type="Pfam" id="PF05970"/>
    </source>
</evidence>
<dbReference type="PANTHER" id="PTHR10492">
    <property type="match status" value="1"/>
</dbReference>
<comment type="cofactor">
    <cofactor evidence="1">
        <name>Mg(2+)</name>
        <dbReference type="ChEBI" id="CHEBI:18420"/>
    </cofactor>
</comment>
<dbReference type="AlphaFoldDB" id="A0A834VYM7"/>
<reference evidence="3" key="1">
    <citation type="submission" date="2020-09" db="EMBL/GenBank/DDBJ databases">
        <title>Genome-Enabled Discovery of Anthraquinone Biosynthesis in Senna tora.</title>
        <authorList>
            <person name="Kang S.-H."/>
            <person name="Pandey R.P."/>
            <person name="Lee C.-M."/>
            <person name="Sim J.-S."/>
            <person name="Jeong J.-T."/>
            <person name="Choi B.-S."/>
            <person name="Jung M."/>
            <person name="Ginzburg D."/>
            <person name="Zhao K."/>
            <person name="Won S.Y."/>
            <person name="Oh T.-J."/>
            <person name="Yu Y."/>
            <person name="Kim N.-H."/>
            <person name="Lee O.R."/>
            <person name="Lee T.-H."/>
            <person name="Bashyal P."/>
            <person name="Kim T.-S."/>
            <person name="Lee W.-H."/>
            <person name="Kawkins C."/>
            <person name="Kim C.-K."/>
            <person name="Kim J.S."/>
            <person name="Ahn B.O."/>
            <person name="Rhee S.Y."/>
            <person name="Sohng J.K."/>
        </authorList>
    </citation>
    <scope>NUCLEOTIDE SEQUENCE</scope>
    <source>
        <tissue evidence="3">Leaf</tissue>
    </source>
</reference>
<dbReference type="GO" id="GO:0000723">
    <property type="term" value="P:telomere maintenance"/>
    <property type="evidence" value="ECO:0007669"/>
    <property type="project" value="InterPro"/>
</dbReference>
<dbReference type="Pfam" id="PF05970">
    <property type="entry name" value="PIF1"/>
    <property type="match status" value="1"/>
</dbReference>
<proteinExistence type="inferred from homology"/>
<keyword evidence="1" id="KW-0547">Nucleotide-binding</keyword>
<keyword evidence="1" id="KW-0233">DNA recombination</keyword>
<feature type="domain" description="DNA helicase Pif1-like DEAD-box helicase" evidence="2">
    <location>
        <begin position="69"/>
        <end position="119"/>
    </location>
</feature>
<keyword evidence="1" id="KW-0227">DNA damage</keyword>
<evidence type="ECO:0000256" key="1">
    <source>
        <dbReference type="RuleBase" id="RU363044"/>
    </source>
</evidence>
<dbReference type="GO" id="GO:0016787">
    <property type="term" value="F:hydrolase activity"/>
    <property type="evidence" value="ECO:0007669"/>
    <property type="project" value="UniProtKB-KW"/>
</dbReference>
<accession>A0A834VYM7</accession>
<keyword evidence="1" id="KW-0378">Hydrolase</keyword>
<evidence type="ECO:0000313" key="3">
    <source>
        <dbReference type="EMBL" id="KAF7802222.1"/>
    </source>
</evidence>
<comment type="catalytic activity">
    <reaction evidence="1">
        <text>ATP + H2O = ADP + phosphate + H(+)</text>
        <dbReference type="Rhea" id="RHEA:13065"/>
        <dbReference type="ChEBI" id="CHEBI:15377"/>
        <dbReference type="ChEBI" id="CHEBI:15378"/>
        <dbReference type="ChEBI" id="CHEBI:30616"/>
        <dbReference type="ChEBI" id="CHEBI:43474"/>
        <dbReference type="ChEBI" id="CHEBI:456216"/>
        <dbReference type="EC" id="5.6.2.3"/>
    </reaction>
</comment>
<dbReference type="GO" id="GO:0005524">
    <property type="term" value="F:ATP binding"/>
    <property type="evidence" value="ECO:0007669"/>
    <property type="project" value="UniProtKB-KW"/>
</dbReference>
<dbReference type="OrthoDB" id="1918649at2759"/>
<organism evidence="3 4">
    <name type="scientific">Senna tora</name>
    <dbReference type="NCBI Taxonomy" id="362788"/>
    <lineage>
        <taxon>Eukaryota</taxon>
        <taxon>Viridiplantae</taxon>
        <taxon>Streptophyta</taxon>
        <taxon>Embryophyta</taxon>
        <taxon>Tracheophyta</taxon>
        <taxon>Spermatophyta</taxon>
        <taxon>Magnoliopsida</taxon>
        <taxon>eudicotyledons</taxon>
        <taxon>Gunneridae</taxon>
        <taxon>Pentapetalae</taxon>
        <taxon>rosids</taxon>
        <taxon>fabids</taxon>
        <taxon>Fabales</taxon>
        <taxon>Fabaceae</taxon>
        <taxon>Caesalpinioideae</taxon>
        <taxon>Cassia clade</taxon>
        <taxon>Senna</taxon>
    </lineage>
</organism>
<dbReference type="GO" id="GO:0006281">
    <property type="term" value="P:DNA repair"/>
    <property type="evidence" value="ECO:0007669"/>
    <property type="project" value="UniProtKB-KW"/>
</dbReference>
<gene>
    <name evidence="3" type="ORF">G2W53_041333</name>
</gene>
<keyword evidence="1" id="KW-0067">ATP-binding</keyword>
<dbReference type="Proteomes" id="UP000634136">
    <property type="component" value="Unassembled WGS sequence"/>
</dbReference>